<keyword evidence="4" id="KW-1185">Reference proteome</keyword>
<dbReference type="Gene3D" id="3.10.50.40">
    <property type="match status" value="1"/>
</dbReference>
<dbReference type="PANTHER" id="PTHR47245">
    <property type="entry name" value="PEPTIDYLPROLYL ISOMERASE"/>
    <property type="match status" value="1"/>
</dbReference>
<dbReference type="SUPFAM" id="SSF54534">
    <property type="entry name" value="FKBP-like"/>
    <property type="match status" value="1"/>
</dbReference>
<evidence type="ECO:0000313" key="3">
    <source>
        <dbReference type="EMBL" id="CRZ35570.1"/>
    </source>
</evidence>
<dbReference type="AlphaFoldDB" id="A0A0H5SKE8"/>
<dbReference type="InterPro" id="IPR027304">
    <property type="entry name" value="Trigger_fact/SurA_dom_sf"/>
</dbReference>
<protein>
    <recommendedName>
        <fullName evidence="2">PpiC domain-containing protein</fullName>
    </recommendedName>
</protein>
<dbReference type="InterPro" id="IPR050245">
    <property type="entry name" value="PrsA_foldase"/>
</dbReference>
<reference evidence="3 4" key="1">
    <citation type="submission" date="2015-06" db="EMBL/GenBank/DDBJ databases">
        <authorList>
            <person name="Wibberg Daniel"/>
        </authorList>
    </citation>
    <scope>NUCLEOTIDE SEQUENCE [LARGE SCALE GENOMIC DNA]</scope>
    <source>
        <strain evidence="3 4">T3/55T</strain>
    </source>
</reference>
<dbReference type="Pfam" id="PF00639">
    <property type="entry name" value="Rotamase"/>
    <property type="match status" value="1"/>
</dbReference>
<dbReference type="SUPFAM" id="SSF109998">
    <property type="entry name" value="Triger factor/SurA peptide-binding domain-like"/>
    <property type="match status" value="1"/>
</dbReference>
<dbReference type="Proteomes" id="UP000236497">
    <property type="component" value="Unassembled WGS sequence"/>
</dbReference>
<dbReference type="RefSeq" id="WP_103203647.1">
    <property type="nucleotide sequence ID" value="NZ_CVTD020000026.1"/>
</dbReference>
<sequence>MSKNYMYNMCNRLKIILLILFILPLLNGCRIDESSYELTNYKGKSVNTFEKKTKTELVEESNGVYKLEGALQLIAPKGDITSIMVLDGGKNYKIFGVEIGMDKTEAENKIKEFYGVETNKTLESDKNSVTYTYKNTDSELYISYDIDTHKVTGMSYYYFKPDKQQVTEDTTAGELIALIGDIRVYYNEVMVYLKSAQETYETEYGKDIWNVDIFGDGKTFGEHIKDEVIKQITQIKIIRDKAEQLGIALTEEEMADAVSYAAEHFAGLSDADIDRYLVSRELLEQVYSENLLAEKVFETLTIDVDTNVSDYESRQITVQHILIYGTEPDDEGNRKPLSFEEREKAYQKAVSLLERARSGEDFYSLAEANSEDEVIEYTFGRGTGPEEFSDTFEQAAFNLKTGEISDIITTDYGWHIIYCVTDFNEDATTEVKEKIIEDRRTKLFAELYEQWFADYDVVINSEVWDAISLGD</sequence>
<name>A0A0H5SKE8_HERHM</name>
<dbReference type="InterPro" id="IPR046357">
    <property type="entry name" value="PPIase_dom_sf"/>
</dbReference>
<dbReference type="GO" id="GO:0003755">
    <property type="term" value="F:peptidyl-prolyl cis-trans isomerase activity"/>
    <property type="evidence" value="ECO:0007669"/>
    <property type="project" value="UniProtKB-KW"/>
</dbReference>
<dbReference type="EMBL" id="CVTD020000026">
    <property type="protein sequence ID" value="CRZ35570.1"/>
    <property type="molecule type" value="Genomic_DNA"/>
</dbReference>
<evidence type="ECO:0000256" key="1">
    <source>
        <dbReference type="PROSITE-ProRule" id="PRU00278"/>
    </source>
</evidence>
<dbReference type="OrthoDB" id="14196at2"/>
<evidence type="ECO:0000259" key="2">
    <source>
        <dbReference type="PROSITE" id="PS50198"/>
    </source>
</evidence>
<dbReference type="InterPro" id="IPR000297">
    <property type="entry name" value="PPIase_PpiC"/>
</dbReference>
<accession>A0A0H5SKE8</accession>
<keyword evidence="1" id="KW-0413">Isomerase</keyword>
<feature type="domain" description="PpiC" evidence="2">
    <location>
        <begin position="313"/>
        <end position="421"/>
    </location>
</feature>
<dbReference type="PROSITE" id="PS50198">
    <property type="entry name" value="PPIC_PPIASE_2"/>
    <property type="match status" value="1"/>
</dbReference>
<gene>
    <name evidence="3" type="ORF">HHT355_2384</name>
</gene>
<proteinExistence type="predicted"/>
<keyword evidence="1" id="KW-0697">Rotamase</keyword>
<organism evidence="3 4">
    <name type="scientific">Herbinix hemicellulosilytica</name>
    <dbReference type="NCBI Taxonomy" id="1564487"/>
    <lineage>
        <taxon>Bacteria</taxon>
        <taxon>Bacillati</taxon>
        <taxon>Bacillota</taxon>
        <taxon>Clostridia</taxon>
        <taxon>Lachnospirales</taxon>
        <taxon>Lachnospiraceae</taxon>
        <taxon>Herbinix</taxon>
    </lineage>
</organism>
<evidence type="ECO:0000313" key="4">
    <source>
        <dbReference type="Proteomes" id="UP000236497"/>
    </source>
</evidence>
<dbReference type="PANTHER" id="PTHR47245:SF2">
    <property type="entry name" value="PEPTIDYL-PROLYL CIS-TRANS ISOMERASE HP_0175-RELATED"/>
    <property type="match status" value="1"/>
</dbReference>